<evidence type="ECO:0000313" key="1">
    <source>
        <dbReference type="EMBL" id="CAB4880262.1"/>
    </source>
</evidence>
<name>A0A6J7EAR9_9ZZZZ</name>
<accession>A0A6J7EAR9</accession>
<dbReference type="AlphaFoldDB" id="A0A6J7EAR9"/>
<dbReference type="EMBL" id="CAFBLX010000022">
    <property type="protein sequence ID" value="CAB4880262.1"/>
    <property type="molecule type" value="Genomic_DNA"/>
</dbReference>
<organism evidence="1">
    <name type="scientific">freshwater metagenome</name>
    <dbReference type="NCBI Taxonomy" id="449393"/>
    <lineage>
        <taxon>unclassified sequences</taxon>
        <taxon>metagenomes</taxon>
        <taxon>ecological metagenomes</taxon>
    </lineage>
</organism>
<protein>
    <submittedName>
        <fullName evidence="1">Unannotated protein</fullName>
    </submittedName>
</protein>
<proteinExistence type="predicted"/>
<sequence length="234" mass="22300">MSCAAVSEATVETFSATGDSPFAGSSAALSDAALLSDGASSLGAALRLRRRRAGASDGASADSAAGSAAAGCRNTGVAKVVAVGWAASGSAVGALVNSVASAAGTSTEGAVSAGTSTDAGPGCWSVDASGAGDSAAEASGAGAVGPFTESRTDSATSRLRLDCALRASMPSSPRVTSNCLLVTPRIFASACTRSLVGNSMVSGCTETASDFADDTASVSSGFPAFVLCTSSGGL</sequence>
<gene>
    <name evidence="1" type="ORF">UFOPK3472_00549</name>
</gene>
<reference evidence="1" key="1">
    <citation type="submission" date="2020-05" db="EMBL/GenBank/DDBJ databases">
        <authorList>
            <person name="Chiriac C."/>
            <person name="Salcher M."/>
            <person name="Ghai R."/>
            <person name="Kavagutti S V."/>
        </authorList>
    </citation>
    <scope>NUCLEOTIDE SEQUENCE</scope>
</reference>